<keyword evidence="5" id="KW-0653">Protein transport</keyword>
<reference evidence="9" key="1">
    <citation type="journal article" date="2022" name="J. Hered.">
        <title>A De Novo Chromosome-Level Genome Assembly of the White-Tailed Deer, Odocoileus Virginianus.</title>
        <authorList>
            <person name="London E.W."/>
            <person name="Roca A.L."/>
            <person name="Novakofski J.E."/>
            <person name="Mateus-Pinilla N.E."/>
        </authorList>
    </citation>
    <scope>NUCLEOTIDE SEQUENCE [LARGE SCALE GENOMIC DNA]</scope>
</reference>
<protein>
    <recommendedName>
        <fullName evidence="3">Conserved oligomeric Golgi complex subunit 1</fullName>
    </recommendedName>
</protein>
<organism evidence="9 10">
    <name type="scientific">Odocoileus virginianus</name>
    <name type="common">White-tailed deer</name>
    <dbReference type="NCBI Taxonomy" id="9874"/>
    <lineage>
        <taxon>Eukaryota</taxon>
        <taxon>Metazoa</taxon>
        <taxon>Chordata</taxon>
        <taxon>Craniata</taxon>
        <taxon>Vertebrata</taxon>
        <taxon>Euteleostomi</taxon>
        <taxon>Mammalia</taxon>
        <taxon>Eutheria</taxon>
        <taxon>Laurasiatheria</taxon>
        <taxon>Artiodactyla</taxon>
        <taxon>Ruminantia</taxon>
        <taxon>Pecora</taxon>
        <taxon>Cervidae</taxon>
        <taxon>Odocoileinae</taxon>
        <taxon>Odocoileus</taxon>
    </lineage>
</organism>
<name>A0ABM4J7W2_ODOVR</name>
<evidence type="ECO:0000256" key="7">
    <source>
        <dbReference type="ARBA" id="ARBA00023136"/>
    </source>
</evidence>
<keyword evidence="9" id="KW-1185">Reference proteome</keyword>
<evidence type="ECO:0000313" key="10">
    <source>
        <dbReference type="RefSeq" id="XP_070336152.1"/>
    </source>
</evidence>
<evidence type="ECO:0000256" key="8">
    <source>
        <dbReference type="SAM" id="MobiDB-lite"/>
    </source>
</evidence>
<dbReference type="PANTHER" id="PTHR31658">
    <property type="entry name" value="CONSERVED OLIGOMERIC GOLGI COMPLEX SUBUNIT 1"/>
    <property type="match status" value="1"/>
</dbReference>
<evidence type="ECO:0000256" key="5">
    <source>
        <dbReference type="ARBA" id="ARBA00022927"/>
    </source>
</evidence>
<keyword evidence="4" id="KW-0813">Transport</keyword>
<reference evidence="10" key="2">
    <citation type="submission" date="2025-08" db="UniProtKB">
        <authorList>
            <consortium name="RefSeq"/>
        </authorList>
    </citation>
    <scope>IDENTIFICATION</scope>
    <source>
        <tissue evidence="10">Tongue muscle</tissue>
    </source>
</reference>
<evidence type="ECO:0000256" key="6">
    <source>
        <dbReference type="ARBA" id="ARBA00023034"/>
    </source>
</evidence>
<dbReference type="RefSeq" id="XP_070336152.1">
    <property type="nucleotide sequence ID" value="XM_070480051.1"/>
</dbReference>
<comment type="subcellular location">
    <subcellularLocation>
        <location evidence="1">Golgi apparatus membrane</location>
        <topology evidence="1">Peripheral membrane protein</topology>
    </subcellularLocation>
</comment>
<proteinExistence type="inferred from homology"/>
<comment type="similarity">
    <text evidence="2">Belongs to the COG1 family.</text>
</comment>
<feature type="region of interest" description="Disordered" evidence="8">
    <location>
        <begin position="633"/>
        <end position="655"/>
    </location>
</feature>
<dbReference type="PANTHER" id="PTHR31658:SF0">
    <property type="entry name" value="CONSERVED OLIGOMERIC GOLGI COMPLEX SUBUNIT 1"/>
    <property type="match status" value="1"/>
</dbReference>
<keyword evidence="6" id="KW-0333">Golgi apparatus</keyword>
<dbReference type="InterPro" id="IPR033370">
    <property type="entry name" value="COG1"/>
</dbReference>
<dbReference type="GeneID" id="110148920"/>
<gene>
    <name evidence="10" type="primary">COG1</name>
</gene>
<evidence type="ECO:0000256" key="1">
    <source>
        <dbReference type="ARBA" id="ARBA00004395"/>
    </source>
</evidence>
<accession>A0ABM4J7W2</accession>
<evidence type="ECO:0000313" key="9">
    <source>
        <dbReference type="Proteomes" id="UP001652640"/>
    </source>
</evidence>
<feature type="region of interest" description="Disordered" evidence="8">
    <location>
        <begin position="92"/>
        <end position="111"/>
    </location>
</feature>
<dbReference type="Proteomes" id="UP001652640">
    <property type="component" value="Chromosome 17"/>
</dbReference>
<sequence length="793" mass="87607">MAAAAASPALKRLDLRDPAALFETHGAEEIRGLERQVRAEIEHKKEELRQMVGERYRDLIEAADTIGQMRRCAAGLVDAVRATDQYCASLRRAGSAASRPPRDPQPQQPSQEKFYSMAAQIKLLLEIPEKIWSSMEASRYLHATQLYLLCCYLHKLLQLESSSSRHSPVLSRFPILIRQVAAASHFRATILHESKMLLKCQAVSDQAVAEALCSVMLLEESSPRQALTDFLLARKAAIQKLLNQPHHGAGIKAQICSLVELLATTLNQAHSLFYTLPEGVLPDPSLPCGLLFSTLDSITGQHPSGKGIGVLQDEMKLCSWFKHLPASVVEFQPALRTLAHPISQEYLKDTLQKWIHVCNEDIRHGIRGLLMYVTSTKGLAGIRDAVWGLLANELASHSWDVVCRRLLDKPLLFWEDLMQQLFLDRLQTLTKEGFDSISSSSKELLVSALQELESSSSASSKHIHFEHNMAVFLWSESPSDLPSDAAWVSVSSRAPFPGSGLSMKAQAVSPCVQSFCSTLDSKLKVKLEDLLAYLPSGDPSPHQDTSPAAAESCAFDRFADAETVQETLRTHSAACIQDITDCIQAELQSIEQAIQGQQDVLDGAKLHSALFMARLCQSLGELCPHLKQCILGRSGSPERPTRDSRALKKQGKGKAQEVLPTQARWQDVKELLLQRSVMGYRVWGSAVVRVLAHGFTQSLLVDDAGSVLATATSWDELEIQEEAESGSSVTSKIRLPVQPSWYVQSFLFSLCQEVNRVGGHALPKVTLQEMLRSCLLQVVAAYEKLSEEKQVKS</sequence>
<evidence type="ECO:0000256" key="2">
    <source>
        <dbReference type="ARBA" id="ARBA00006653"/>
    </source>
</evidence>
<evidence type="ECO:0000256" key="3">
    <source>
        <dbReference type="ARBA" id="ARBA00020978"/>
    </source>
</evidence>
<evidence type="ECO:0000256" key="4">
    <source>
        <dbReference type="ARBA" id="ARBA00022448"/>
    </source>
</evidence>
<dbReference type="Pfam" id="PF08700">
    <property type="entry name" value="VPS51_Exo84_N"/>
    <property type="match status" value="1"/>
</dbReference>
<keyword evidence="7" id="KW-0472">Membrane</keyword>